<accession>A0A934IZK8</accession>
<reference evidence="1" key="1">
    <citation type="submission" date="2020-12" db="EMBL/GenBank/DDBJ databases">
        <authorList>
            <person name="Huq M.A."/>
        </authorList>
    </citation>
    <scope>NUCLEOTIDE SEQUENCE</scope>
    <source>
        <strain evidence="1">MAHUQ-46</strain>
    </source>
</reference>
<dbReference type="EMBL" id="JAELUP010000065">
    <property type="protein sequence ID" value="MBJ6362132.1"/>
    <property type="molecule type" value="Genomic_DNA"/>
</dbReference>
<dbReference type="Proteomes" id="UP000640274">
    <property type="component" value="Unassembled WGS sequence"/>
</dbReference>
<keyword evidence="2" id="KW-1185">Reference proteome</keyword>
<comment type="caution">
    <text evidence="1">The sequence shown here is derived from an EMBL/GenBank/DDBJ whole genome shotgun (WGS) entry which is preliminary data.</text>
</comment>
<protein>
    <submittedName>
        <fullName evidence="1">Uncharacterized protein</fullName>
    </submittedName>
</protein>
<proteinExistence type="predicted"/>
<gene>
    <name evidence="1" type="ORF">JFN88_12725</name>
</gene>
<dbReference type="RefSeq" id="WP_199019670.1">
    <property type="nucleotide sequence ID" value="NZ_JAELUP010000065.1"/>
</dbReference>
<evidence type="ECO:0000313" key="1">
    <source>
        <dbReference type="EMBL" id="MBJ6362132.1"/>
    </source>
</evidence>
<dbReference type="AlphaFoldDB" id="A0A934IZK8"/>
<sequence>MTGKHALLMDGEQMLLAEQALREKAENSSSEYYRRKLLIEANRFMAARQAFHAATYEQMAAIYLVEEAAHDNL</sequence>
<evidence type="ECO:0000313" key="2">
    <source>
        <dbReference type="Proteomes" id="UP000640274"/>
    </source>
</evidence>
<name>A0A934IZK8_9BACL</name>
<organism evidence="1 2">
    <name type="scientific">Paenibacillus roseus</name>
    <dbReference type="NCBI Taxonomy" id="2798579"/>
    <lineage>
        <taxon>Bacteria</taxon>
        <taxon>Bacillati</taxon>
        <taxon>Bacillota</taxon>
        <taxon>Bacilli</taxon>
        <taxon>Bacillales</taxon>
        <taxon>Paenibacillaceae</taxon>
        <taxon>Paenibacillus</taxon>
    </lineage>
</organism>